<keyword evidence="4" id="KW-1134">Transmembrane beta strand</keyword>
<evidence type="ECO:0000256" key="4">
    <source>
        <dbReference type="ARBA" id="ARBA00022452"/>
    </source>
</evidence>
<evidence type="ECO:0000256" key="9">
    <source>
        <dbReference type="ARBA" id="ARBA00023136"/>
    </source>
</evidence>
<dbReference type="PANTHER" id="PTHR10802">
    <property type="entry name" value="MITOCHONDRIAL IMPORT RECEPTOR SUBUNIT TOM40"/>
    <property type="match status" value="1"/>
</dbReference>
<dbReference type="OMA" id="TRFNYRW"/>
<dbReference type="GO" id="GO:0005741">
    <property type="term" value="C:mitochondrial outer membrane"/>
    <property type="evidence" value="ECO:0007669"/>
    <property type="project" value="UniProtKB-SubCell"/>
</dbReference>
<evidence type="ECO:0000256" key="7">
    <source>
        <dbReference type="ARBA" id="ARBA00022927"/>
    </source>
</evidence>
<dbReference type="GeneTree" id="ENSGT00390000003308"/>
<evidence type="ECO:0000256" key="3">
    <source>
        <dbReference type="ARBA" id="ARBA00022448"/>
    </source>
</evidence>
<evidence type="ECO:0000256" key="10">
    <source>
        <dbReference type="SAM" id="MobiDB-lite"/>
    </source>
</evidence>
<name>S4RFM7_PETMA</name>
<dbReference type="CDD" id="cd07305">
    <property type="entry name" value="Porin3_Tom40"/>
    <property type="match status" value="1"/>
</dbReference>
<reference evidence="11" key="1">
    <citation type="submission" date="2025-08" db="UniProtKB">
        <authorList>
            <consortium name="Ensembl"/>
        </authorList>
    </citation>
    <scope>IDENTIFICATION</scope>
</reference>
<feature type="region of interest" description="Disordered" evidence="10">
    <location>
        <begin position="1"/>
        <end position="68"/>
    </location>
</feature>
<evidence type="ECO:0000256" key="5">
    <source>
        <dbReference type="ARBA" id="ARBA00022692"/>
    </source>
</evidence>
<dbReference type="Pfam" id="PF01459">
    <property type="entry name" value="Porin_3"/>
    <property type="match status" value="1"/>
</dbReference>
<dbReference type="GO" id="GO:0030150">
    <property type="term" value="P:protein import into mitochondrial matrix"/>
    <property type="evidence" value="ECO:0007669"/>
    <property type="project" value="InterPro"/>
</dbReference>
<gene>
    <name evidence="11" type="primary">TOMM40L</name>
</gene>
<dbReference type="FunFam" id="2.40.160.10:FF:000005">
    <property type="entry name" value="mitochondrial import receptor subunit TOM40 homolog"/>
    <property type="match status" value="1"/>
</dbReference>
<dbReference type="Gene3D" id="2.40.160.10">
    <property type="entry name" value="Porin"/>
    <property type="match status" value="2"/>
</dbReference>
<evidence type="ECO:0000313" key="11">
    <source>
        <dbReference type="Ensembl" id="ENSPMAP00000004009.1"/>
    </source>
</evidence>
<keyword evidence="9" id="KW-0472">Membrane</keyword>
<keyword evidence="5" id="KW-0812">Transmembrane</keyword>
<dbReference type="GO" id="GO:0008320">
    <property type="term" value="F:protein transmembrane transporter activity"/>
    <property type="evidence" value="ECO:0007669"/>
    <property type="project" value="InterPro"/>
</dbReference>
<organism evidence="11">
    <name type="scientific">Petromyzon marinus</name>
    <name type="common">Sea lamprey</name>
    <dbReference type="NCBI Taxonomy" id="7757"/>
    <lineage>
        <taxon>Eukaryota</taxon>
        <taxon>Metazoa</taxon>
        <taxon>Chordata</taxon>
        <taxon>Craniata</taxon>
        <taxon>Vertebrata</taxon>
        <taxon>Cyclostomata</taxon>
        <taxon>Hyperoartia</taxon>
        <taxon>Petromyzontiformes</taxon>
        <taxon>Petromyzontidae</taxon>
        <taxon>Petromyzon</taxon>
    </lineage>
</organism>
<keyword evidence="7" id="KW-0653">Protein transport</keyword>
<evidence type="ECO:0000256" key="1">
    <source>
        <dbReference type="ARBA" id="ARBA00004374"/>
    </source>
</evidence>
<comment type="similarity">
    <text evidence="2">Belongs to the Tom40 family.</text>
</comment>
<dbReference type="Ensembl" id="ENSPMAT00000004026.1">
    <property type="protein sequence ID" value="ENSPMAP00000004009.1"/>
    <property type="gene ID" value="ENSPMAG00000003654.1"/>
</dbReference>
<reference evidence="11" key="2">
    <citation type="submission" date="2025-09" db="UniProtKB">
        <authorList>
            <consortium name="Ensembl"/>
        </authorList>
    </citation>
    <scope>IDENTIFICATION</scope>
</reference>
<keyword evidence="6" id="KW-1000">Mitochondrion outer membrane</keyword>
<sequence>LVMGNVAAAQPPPPMMSSPGFPMPPPGMPGLVAPQLPPHGASGATAGAAGSGGEAAPRSSLPNPGTYDELHRKCKEVFPAQMEGVRLVINKGLSNHFQVSHTVNLSTVGPSNYHFGTTYVGTKQISPTECFPVIIGDVDNTGSLNAQVIHQLTQRLRGKVALQTQQSKFMTWQFDAEYRGEDYTATVALGNPDVISESMIMVAHYLQSVTEQLTLGGELVYHRRPGEEGAVSTAVARYTGSNWVATLNAGLANIHASYYQKANEHIQVGVELEANMRMEDTACTFGYQIDLPKANMVFRGTVDSNWTVGAVLEKKLPPLPLTLALAAFINHRKNKFQCGFGLTIG</sequence>
<dbReference type="InterPro" id="IPR037930">
    <property type="entry name" value="Tom40"/>
</dbReference>
<comment type="subcellular location">
    <subcellularLocation>
        <location evidence="1">Mitochondrion outer membrane</location>
        <topology evidence="1">Multi-pass membrane protein</topology>
    </subcellularLocation>
</comment>
<feature type="compositionally biased region" description="Pro residues" evidence="10">
    <location>
        <begin position="10"/>
        <end position="28"/>
    </location>
</feature>
<evidence type="ECO:0000256" key="2">
    <source>
        <dbReference type="ARBA" id="ARBA00010510"/>
    </source>
</evidence>
<dbReference type="STRING" id="7757.ENSPMAP00000004009"/>
<keyword evidence="8" id="KW-0496">Mitochondrion</keyword>
<protein>
    <submittedName>
        <fullName evidence="11">Translocase of outer mitochondrial membrane 40 like</fullName>
    </submittedName>
</protein>
<proteinExistence type="inferred from homology"/>
<dbReference type="AlphaFoldDB" id="S4RFM7"/>
<accession>S4RFM7</accession>
<dbReference type="InterPro" id="IPR023614">
    <property type="entry name" value="Porin_dom_sf"/>
</dbReference>
<keyword evidence="3" id="KW-0813">Transport</keyword>
<evidence type="ECO:0000256" key="8">
    <source>
        <dbReference type="ARBA" id="ARBA00023128"/>
    </source>
</evidence>
<dbReference type="InterPro" id="IPR027246">
    <property type="entry name" value="Porin_Euk/Tom40"/>
</dbReference>
<evidence type="ECO:0000256" key="6">
    <source>
        <dbReference type="ARBA" id="ARBA00022787"/>
    </source>
</evidence>